<gene>
    <name evidence="1" type="ORF">POM88_038709</name>
</gene>
<keyword evidence="2" id="KW-1185">Reference proteome</keyword>
<organism evidence="1 2">
    <name type="scientific">Heracleum sosnowskyi</name>
    <dbReference type="NCBI Taxonomy" id="360622"/>
    <lineage>
        <taxon>Eukaryota</taxon>
        <taxon>Viridiplantae</taxon>
        <taxon>Streptophyta</taxon>
        <taxon>Embryophyta</taxon>
        <taxon>Tracheophyta</taxon>
        <taxon>Spermatophyta</taxon>
        <taxon>Magnoliopsida</taxon>
        <taxon>eudicotyledons</taxon>
        <taxon>Gunneridae</taxon>
        <taxon>Pentapetalae</taxon>
        <taxon>asterids</taxon>
        <taxon>campanulids</taxon>
        <taxon>Apiales</taxon>
        <taxon>Apiaceae</taxon>
        <taxon>Apioideae</taxon>
        <taxon>apioid superclade</taxon>
        <taxon>Tordylieae</taxon>
        <taxon>Tordyliinae</taxon>
        <taxon>Heracleum</taxon>
    </lineage>
</organism>
<dbReference type="EMBL" id="JAUIZM010000009">
    <property type="protein sequence ID" value="KAK1363148.1"/>
    <property type="molecule type" value="Genomic_DNA"/>
</dbReference>
<proteinExistence type="predicted"/>
<evidence type="ECO:0000313" key="2">
    <source>
        <dbReference type="Proteomes" id="UP001237642"/>
    </source>
</evidence>
<comment type="caution">
    <text evidence="1">The sequence shown here is derived from an EMBL/GenBank/DDBJ whole genome shotgun (WGS) entry which is preliminary data.</text>
</comment>
<reference evidence="1" key="1">
    <citation type="submission" date="2023-02" db="EMBL/GenBank/DDBJ databases">
        <title>Genome of toxic invasive species Heracleum sosnowskyi carries increased number of genes despite the absence of recent whole-genome duplications.</title>
        <authorList>
            <person name="Schelkunov M."/>
            <person name="Shtratnikova V."/>
            <person name="Makarenko M."/>
            <person name="Klepikova A."/>
            <person name="Omelchenko D."/>
            <person name="Novikova G."/>
            <person name="Obukhova E."/>
            <person name="Bogdanov V."/>
            <person name="Penin A."/>
            <person name="Logacheva M."/>
        </authorList>
    </citation>
    <scope>NUCLEOTIDE SEQUENCE</scope>
    <source>
        <strain evidence="1">Hsosn_3</strain>
        <tissue evidence="1">Leaf</tissue>
    </source>
</reference>
<evidence type="ECO:0000313" key="1">
    <source>
        <dbReference type="EMBL" id="KAK1363148.1"/>
    </source>
</evidence>
<accession>A0AAD8HBD5</accession>
<reference evidence="1" key="2">
    <citation type="submission" date="2023-05" db="EMBL/GenBank/DDBJ databases">
        <authorList>
            <person name="Schelkunov M.I."/>
        </authorList>
    </citation>
    <scope>NUCLEOTIDE SEQUENCE</scope>
    <source>
        <strain evidence="1">Hsosn_3</strain>
        <tissue evidence="1">Leaf</tissue>
    </source>
</reference>
<dbReference type="Proteomes" id="UP001237642">
    <property type="component" value="Unassembled WGS sequence"/>
</dbReference>
<sequence>MVTRRKQWRNCKNTKSTNVQPNELTRWSFGCDFGASLKRDSDCKRESENVKRKAVVVANVLDSNPCLEGEPTTDTGKLIEDQHAIILMQEYRKLQAKMEPRTEGRPTIAAVTVEAHPLFPPIPLEIKFVSLTSRLDSCRITIYKFEWKMQWLLKSQLKLLNEFYSTVLPYLYPLATEDEVDRANQFIRSVKEVNAQFVSSAEASYFSSKIFV</sequence>
<protein>
    <submittedName>
        <fullName evidence="1">Uncharacterized protein</fullName>
    </submittedName>
</protein>
<dbReference type="AlphaFoldDB" id="A0AAD8HBD5"/>
<name>A0AAD8HBD5_9APIA</name>